<dbReference type="InterPro" id="IPR011109">
    <property type="entry name" value="DNA_bind_recombinase_dom"/>
</dbReference>
<feature type="domain" description="Recombinase" evidence="2">
    <location>
        <begin position="186"/>
        <end position="312"/>
    </location>
</feature>
<dbReference type="PANTHER" id="PTHR30461:SF23">
    <property type="entry name" value="DNA RECOMBINASE-RELATED"/>
    <property type="match status" value="1"/>
</dbReference>
<dbReference type="InterPro" id="IPR038109">
    <property type="entry name" value="DNA_bind_recomb_sf"/>
</dbReference>
<dbReference type="InterPro" id="IPR036162">
    <property type="entry name" value="Resolvase-like_N_sf"/>
</dbReference>
<dbReference type="Pfam" id="PF07508">
    <property type="entry name" value="Recombinase"/>
    <property type="match status" value="1"/>
</dbReference>
<evidence type="ECO:0000313" key="3">
    <source>
        <dbReference type="EMBL" id="PRR74048.1"/>
    </source>
</evidence>
<dbReference type="RefSeq" id="WP_106024186.1">
    <property type="nucleotide sequence ID" value="NZ_PVXN01000021.1"/>
</dbReference>
<dbReference type="Gene3D" id="3.90.1750.20">
    <property type="entry name" value="Putative Large Serine Recombinase, Chain B, Domain 2"/>
    <property type="match status" value="1"/>
</dbReference>
<dbReference type="AlphaFoldDB" id="A0A2T0AU73"/>
<dbReference type="SUPFAM" id="SSF53041">
    <property type="entry name" value="Resolvase-like"/>
    <property type="match status" value="1"/>
</dbReference>
<comment type="caution">
    <text evidence="3">The sequence shown here is derived from an EMBL/GenBank/DDBJ whole genome shotgun (WGS) entry which is preliminary data.</text>
</comment>
<accession>A0A2T0AU73</accession>
<dbReference type="CDD" id="cd00338">
    <property type="entry name" value="Ser_Recombinase"/>
    <property type="match status" value="1"/>
</dbReference>
<name>A0A2T0AU73_9CLOT</name>
<dbReference type="PANTHER" id="PTHR30461">
    <property type="entry name" value="DNA-INVERTASE FROM LAMBDOID PROPHAGE"/>
    <property type="match status" value="1"/>
</dbReference>
<dbReference type="EMBL" id="PVXN01000021">
    <property type="protein sequence ID" value="PRR74048.1"/>
    <property type="molecule type" value="Genomic_DNA"/>
</dbReference>
<dbReference type="SMART" id="SM00857">
    <property type="entry name" value="Resolvase"/>
    <property type="match status" value="1"/>
</dbReference>
<keyword evidence="4" id="KW-1185">Reference proteome</keyword>
<organism evidence="3 4">
    <name type="scientific">Clostridium thermopalmarium DSM 5974</name>
    <dbReference type="NCBI Taxonomy" id="1121340"/>
    <lineage>
        <taxon>Bacteria</taxon>
        <taxon>Bacillati</taxon>
        <taxon>Bacillota</taxon>
        <taxon>Clostridia</taxon>
        <taxon>Eubacteriales</taxon>
        <taxon>Clostridiaceae</taxon>
        <taxon>Clostridium</taxon>
    </lineage>
</organism>
<gene>
    <name evidence="3" type="primary">tnpR_1</name>
    <name evidence="3" type="ORF">CPAL_09860</name>
</gene>
<sequence length="521" mass="60015">MAVSRNVTVIPAIKRIGNNKNSESKPKIRVAAYCRVSTDSEEQASSYEIQIEHYTNYIKRNKEWELAGIFADDGITGTNTKKRDEFNRMIEECMAGNIDMIITKSISRFARNTLDCLKYIRQLKDKNIAVFFEKENINTMDSKGEVLLTIMASLAQQESQSLSQNVKLGIQYRYQQGEVQVNHKRFLGYTKDENKQLVIDPEGAKVVKRIYREYLEGASLLQIARGLEADGILTAAGKAKWRPETLKKILQNEKYIGDALLQKTYTVDFLSKKRVKNNGIVPQYYVENSHEPIIPRELFMQVQEEMVRRANIRGGKGGKKRVYSSKYALSSIVYCGQCGDIYRRVHWNNRGYKSIVWRCVSRLEEKGSECTAPTINEETLQAAVVKAINELLTNKEPFLSTLQKNIATVLNEENDNTTDDIDRKLEELQQQLLIQAKSKNDYEDVADEIYRLRELKQNAIVENADREGKRQRIAEMSDFLNEQSCELEEYDEQLVRRLIEKVTVFDEKLTIEFKSGIEVDS</sequence>
<reference evidence="3 4" key="1">
    <citation type="submission" date="2018-03" db="EMBL/GenBank/DDBJ databases">
        <title>Genome sequence of Clostridium thermopalmarium DSM 5974.</title>
        <authorList>
            <person name="Poehlein A."/>
            <person name="Daniel R."/>
        </authorList>
    </citation>
    <scope>NUCLEOTIDE SEQUENCE [LARGE SCALE GENOMIC DNA]</scope>
    <source>
        <strain evidence="3 4">DSM 5974</strain>
    </source>
</reference>
<dbReference type="InterPro" id="IPR025827">
    <property type="entry name" value="Zn_ribbon_recom_dom"/>
</dbReference>
<dbReference type="Pfam" id="PF13408">
    <property type="entry name" value="Zn_ribbon_recom"/>
    <property type="match status" value="1"/>
</dbReference>
<evidence type="ECO:0000259" key="1">
    <source>
        <dbReference type="PROSITE" id="PS51736"/>
    </source>
</evidence>
<dbReference type="InterPro" id="IPR050639">
    <property type="entry name" value="SSR_resolvase"/>
</dbReference>
<dbReference type="Gene3D" id="3.40.50.1390">
    <property type="entry name" value="Resolvase, N-terminal catalytic domain"/>
    <property type="match status" value="1"/>
</dbReference>
<feature type="domain" description="Resolvase/invertase-type recombinase catalytic" evidence="1">
    <location>
        <begin position="29"/>
        <end position="177"/>
    </location>
</feature>
<dbReference type="GO" id="GO:0000150">
    <property type="term" value="F:DNA strand exchange activity"/>
    <property type="evidence" value="ECO:0007669"/>
    <property type="project" value="InterPro"/>
</dbReference>
<evidence type="ECO:0000259" key="2">
    <source>
        <dbReference type="PROSITE" id="PS51737"/>
    </source>
</evidence>
<protein>
    <submittedName>
        <fullName evidence="3">Transposon gamma-delta resolvase</fullName>
    </submittedName>
</protein>
<dbReference type="InterPro" id="IPR006119">
    <property type="entry name" value="Resolv_N"/>
</dbReference>
<dbReference type="Proteomes" id="UP000239614">
    <property type="component" value="Unassembled WGS sequence"/>
</dbReference>
<dbReference type="Pfam" id="PF00239">
    <property type="entry name" value="Resolvase"/>
    <property type="match status" value="1"/>
</dbReference>
<dbReference type="PROSITE" id="PS51737">
    <property type="entry name" value="RECOMBINASE_DNA_BIND"/>
    <property type="match status" value="1"/>
</dbReference>
<dbReference type="GO" id="GO:0003677">
    <property type="term" value="F:DNA binding"/>
    <property type="evidence" value="ECO:0007669"/>
    <property type="project" value="InterPro"/>
</dbReference>
<dbReference type="OrthoDB" id="9769353at2"/>
<dbReference type="PROSITE" id="PS51736">
    <property type="entry name" value="RECOMBINASES_3"/>
    <property type="match status" value="1"/>
</dbReference>
<proteinExistence type="predicted"/>
<evidence type="ECO:0000313" key="4">
    <source>
        <dbReference type="Proteomes" id="UP000239614"/>
    </source>
</evidence>